<evidence type="ECO:0000259" key="5">
    <source>
        <dbReference type="Pfam" id="PF00135"/>
    </source>
</evidence>
<dbReference type="Pfam" id="PF00135">
    <property type="entry name" value="COesterase"/>
    <property type="match status" value="1"/>
</dbReference>
<accession>A0A9W9D2F2</accession>
<comment type="caution">
    <text evidence="6">The sequence shown here is derived from an EMBL/GenBank/DDBJ whole genome shotgun (WGS) entry which is preliminary data.</text>
</comment>
<reference evidence="6" key="1">
    <citation type="submission" date="2022-10" db="EMBL/GenBank/DDBJ databases">
        <title>Tapping the CABI collections for fungal endophytes: first genome assemblies for Collariella, Neodidymelliopsis, Ascochyta clinopodiicola, Didymella pomorum, Didymosphaeria variabile, Neocosmospora piperis and Neocucurbitaria cava.</title>
        <authorList>
            <person name="Hill R."/>
        </authorList>
    </citation>
    <scope>NUCLEOTIDE SEQUENCE</scope>
    <source>
        <strain evidence="6">IMI 355082</strain>
    </source>
</reference>
<feature type="signal peptide" evidence="3">
    <location>
        <begin position="1"/>
        <end position="17"/>
    </location>
</feature>
<dbReference type="Gene3D" id="3.40.50.1820">
    <property type="entry name" value="alpha/beta hydrolase"/>
    <property type="match status" value="2"/>
</dbReference>
<comment type="similarity">
    <text evidence="1 3">Belongs to the type-B carboxylesterase/lipase family.</text>
</comment>
<dbReference type="PROSITE" id="PS00122">
    <property type="entry name" value="CARBOXYLESTERASE_B_1"/>
    <property type="match status" value="1"/>
</dbReference>
<dbReference type="EMBL" id="JAPEVB010000001">
    <property type="protein sequence ID" value="KAJ4396891.1"/>
    <property type="molecule type" value="Genomic_DNA"/>
</dbReference>
<evidence type="ECO:0000256" key="1">
    <source>
        <dbReference type="ARBA" id="ARBA00005964"/>
    </source>
</evidence>
<dbReference type="InterPro" id="IPR002018">
    <property type="entry name" value="CarbesteraseB"/>
</dbReference>
<evidence type="ECO:0000313" key="6">
    <source>
        <dbReference type="EMBL" id="KAJ4396891.1"/>
    </source>
</evidence>
<dbReference type="AlphaFoldDB" id="A0A9W9D2F2"/>
<gene>
    <name evidence="6" type="ORF">N0V93_001113</name>
</gene>
<keyword evidence="7" id="KW-1185">Reference proteome</keyword>
<evidence type="ECO:0000256" key="2">
    <source>
        <dbReference type="ARBA" id="ARBA00022801"/>
    </source>
</evidence>
<sequence length="561" mass="57682">MQSWCAVIPLLAGLVTASGLVPRAGNGTIITTSGPVMGRVVNNVNEFLGIPYAQAPTGSLRFEPPQRFNGTALINATNFGFTCPQPAGSAPGAGTAGAPPPNFAAAGITPAGLALFGVALSNTAPQGEDCLSLNIWVPNGGAASKPVTIFVHGGGLTTGSSNVPMYNGNIFAGEQDVIVVNLNYRLGIFGFPSNPSVPQKNLGLLDQRMAVEWVRDNIAAFGGDNKRIVLAGQSAGSASLDLYSYAYASDPIVQGFIMQSGTQNLANGGGAALPNGPPPSSPATNTSAGWFNASAALGCGGSTSNPATVLTCMQSKNVTDIVTATTTIGFQPAADNISVFTDYPALTATGKFSKVPILIGSNDHETGLFESLSKLMATNTTASLPPSFWVGVDNSVFVCPSSARANVSVQQGVTTFRYRYFGVFPDTAFSATSGAWHSSEILQLSGVVPAANAMGVPAVTQQELAIQKYMRGAWAAFIKDPKQGLVTYGWPAYQPTLPTVVRLGINNATGPNVASAAMFDGVCNNTVAVSPTSAASGNGLSHGLTVLLVWTLSMALLITQY</sequence>
<feature type="domain" description="Carboxylesterase type B" evidence="5">
    <location>
        <begin position="29"/>
        <end position="372"/>
    </location>
</feature>
<protein>
    <recommendedName>
        <fullName evidence="3">Carboxylic ester hydrolase</fullName>
        <ecNumber evidence="3">3.1.1.-</ecNumber>
    </recommendedName>
</protein>
<dbReference type="PANTHER" id="PTHR43918">
    <property type="entry name" value="ACETYLCHOLINESTERASE"/>
    <property type="match status" value="1"/>
</dbReference>
<organism evidence="6 7">
    <name type="scientific">Gnomoniopsis smithogilvyi</name>
    <dbReference type="NCBI Taxonomy" id="1191159"/>
    <lineage>
        <taxon>Eukaryota</taxon>
        <taxon>Fungi</taxon>
        <taxon>Dikarya</taxon>
        <taxon>Ascomycota</taxon>
        <taxon>Pezizomycotina</taxon>
        <taxon>Sordariomycetes</taxon>
        <taxon>Sordariomycetidae</taxon>
        <taxon>Diaporthales</taxon>
        <taxon>Gnomoniaceae</taxon>
        <taxon>Gnomoniopsis</taxon>
    </lineage>
</organism>
<dbReference type="GO" id="GO:0052689">
    <property type="term" value="F:carboxylic ester hydrolase activity"/>
    <property type="evidence" value="ECO:0007669"/>
    <property type="project" value="TreeGrafter"/>
</dbReference>
<evidence type="ECO:0000256" key="4">
    <source>
        <dbReference type="SAM" id="MobiDB-lite"/>
    </source>
</evidence>
<dbReference type="InterPro" id="IPR029058">
    <property type="entry name" value="AB_hydrolase_fold"/>
</dbReference>
<keyword evidence="3" id="KW-0732">Signal</keyword>
<feature type="region of interest" description="Disordered" evidence="4">
    <location>
        <begin position="268"/>
        <end position="287"/>
    </location>
</feature>
<dbReference type="InterPro" id="IPR050654">
    <property type="entry name" value="AChE-related_enzymes"/>
</dbReference>
<feature type="chain" id="PRO_5041016205" description="Carboxylic ester hydrolase" evidence="3">
    <location>
        <begin position="18"/>
        <end position="561"/>
    </location>
</feature>
<dbReference type="Proteomes" id="UP001140453">
    <property type="component" value="Unassembled WGS sequence"/>
</dbReference>
<dbReference type="InterPro" id="IPR019826">
    <property type="entry name" value="Carboxylesterase_B_AS"/>
</dbReference>
<name>A0A9W9D2F2_9PEZI</name>
<dbReference type="OrthoDB" id="408631at2759"/>
<dbReference type="EC" id="3.1.1.-" evidence="3"/>
<dbReference type="PANTHER" id="PTHR43918:SF4">
    <property type="entry name" value="CARBOXYLIC ESTER HYDROLASE"/>
    <property type="match status" value="1"/>
</dbReference>
<evidence type="ECO:0000313" key="7">
    <source>
        <dbReference type="Proteomes" id="UP001140453"/>
    </source>
</evidence>
<proteinExistence type="inferred from homology"/>
<keyword evidence="2 3" id="KW-0378">Hydrolase</keyword>
<dbReference type="SUPFAM" id="SSF53474">
    <property type="entry name" value="alpha/beta-Hydrolases"/>
    <property type="match status" value="1"/>
</dbReference>
<evidence type="ECO:0000256" key="3">
    <source>
        <dbReference type="RuleBase" id="RU361235"/>
    </source>
</evidence>